<dbReference type="AlphaFoldDB" id="R7U421"/>
<evidence type="ECO:0000313" key="4">
    <source>
        <dbReference type="Proteomes" id="UP000014760"/>
    </source>
</evidence>
<dbReference type="EMBL" id="KB305626">
    <property type="protein sequence ID" value="ELU00866.1"/>
    <property type="molecule type" value="Genomic_DNA"/>
</dbReference>
<dbReference type="HOGENOM" id="CLU_1940100_0_0_1"/>
<evidence type="ECO:0000313" key="3">
    <source>
        <dbReference type="EnsemblMetazoa" id="CapteP210450"/>
    </source>
</evidence>
<dbReference type="EMBL" id="AMQN01025912">
    <property type="status" value="NOT_ANNOTATED_CDS"/>
    <property type="molecule type" value="Genomic_DNA"/>
</dbReference>
<dbReference type="EnsemblMetazoa" id="CapteT210450">
    <property type="protein sequence ID" value="CapteP210450"/>
    <property type="gene ID" value="CapteG210450"/>
</dbReference>
<accession>R7U421</accession>
<keyword evidence="4" id="KW-1185">Reference proteome</keyword>
<dbReference type="Proteomes" id="UP000014760">
    <property type="component" value="Unassembled WGS sequence"/>
</dbReference>
<name>R7U421_CAPTE</name>
<evidence type="ECO:0000256" key="1">
    <source>
        <dbReference type="SAM" id="MobiDB-lite"/>
    </source>
</evidence>
<organism evidence="2">
    <name type="scientific">Capitella teleta</name>
    <name type="common">Polychaete worm</name>
    <dbReference type="NCBI Taxonomy" id="283909"/>
    <lineage>
        <taxon>Eukaryota</taxon>
        <taxon>Metazoa</taxon>
        <taxon>Spiralia</taxon>
        <taxon>Lophotrochozoa</taxon>
        <taxon>Annelida</taxon>
        <taxon>Polychaeta</taxon>
        <taxon>Sedentaria</taxon>
        <taxon>Scolecida</taxon>
        <taxon>Capitellidae</taxon>
        <taxon>Capitella</taxon>
    </lineage>
</organism>
<protein>
    <submittedName>
        <fullName evidence="2 3">Uncharacterized protein</fullName>
    </submittedName>
</protein>
<reference evidence="4" key="1">
    <citation type="submission" date="2012-12" db="EMBL/GenBank/DDBJ databases">
        <authorList>
            <person name="Hellsten U."/>
            <person name="Grimwood J."/>
            <person name="Chapman J.A."/>
            <person name="Shapiro H."/>
            <person name="Aerts A."/>
            <person name="Otillar R.P."/>
            <person name="Terry A.Y."/>
            <person name="Boore J.L."/>
            <person name="Simakov O."/>
            <person name="Marletaz F."/>
            <person name="Cho S.-J."/>
            <person name="Edsinger-Gonzales E."/>
            <person name="Havlak P."/>
            <person name="Kuo D.-H."/>
            <person name="Larsson T."/>
            <person name="Lv J."/>
            <person name="Arendt D."/>
            <person name="Savage R."/>
            <person name="Osoegawa K."/>
            <person name="de Jong P."/>
            <person name="Lindberg D.R."/>
            <person name="Seaver E.C."/>
            <person name="Weisblat D.A."/>
            <person name="Putnam N.H."/>
            <person name="Grigoriev I.V."/>
            <person name="Rokhsar D.S."/>
        </authorList>
    </citation>
    <scope>NUCLEOTIDE SEQUENCE</scope>
    <source>
        <strain evidence="4">I ESC-2004</strain>
    </source>
</reference>
<evidence type="ECO:0000313" key="2">
    <source>
        <dbReference type="EMBL" id="ELU00866.1"/>
    </source>
</evidence>
<proteinExistence type="predicted"/>
<feature type="region of interest" description="Disordered" evidence="1">
    <location>
        <begin position="107"/>
        <end position="130"/>
    </location>
</feature>
<gene>
    <name evidence="2" type="ORF">CAPTEDRAFT_210450</name>
</gene>
<reference evidence="3" key="3">
    <citation type="submission" date="2015-06" db="UniProtKB">
        <authorList>
            <consortium name="EnsemblMetazoa"/>
        </authorList>
    </citation>
    <scope>IDENTIFICATION</scope>
</reference>
<sequence length="130" mass="14856">MATHEDPAPDFDLPMDASYIEKRMDFILQHQYVVHDEMDAVGMAIIELECELYARMDENATQGCINAIAEKIVILENEREQMAEYSKKLKKEFLILDEMLETLSIEEDTLSASGSEIDEAMDESRDLSSD</sequence>
<reference evidence="2 4" key="2">
    <citation type="journal article" date="2013" name="Nature">
        <title>Insights into bilaterian evolution from three spiralian genomes.</title>
        <authorList>
            <person name="Simakov O."/>
            <person name="Marletaz F."/>
            <person name="Cho S.J."/>
            <person name="Edsinger-Gonzales E."/>
            <person name="Havlak P."/>
            <person name="Hellsten U."/>
            <person name="Kuo D.H."/>
            <person name="Larsson T."/>
            <person name="Lv J."/>
            <person name="Arendt D."/>
            <person name="Savage R."/>
            <person name="Osoegawa K."/>
            <person name="de Jong P."/>
            <person name="Grimwood J."/>
            <person name="Chapman J.A."/>
            <person name="Shapiro H."/>
            <person name="Aerts A."/>
            <person name="Otillar R.P."/>
            <person name="Terry A.Y."/>
            <person name="Boore J.L."/>
            <person name="Grigoriev I.V."/>
            <person name="Lindberg D.R."/>
            <person name="Seaver E.C."/>
            <person name="Weisblat D.A."/>
            <person name="Putnam N.H."/>
            <person name="Rokhsar D.S."/>
        </authorList>
    </citation>
    <scope>NUCLEOTIDE SEQUENCE</scope>
    <source>
        <strain evidence="2 4">I ESC-2004</strain>
    </source>
</reference>